<keyword evidence="5 6" id="KW-0720">Serine protease</keyword>
<dbReference type="SUPFAM" id="SSF103515">
    <property type="entry name" value="Autotransporter"/>
    <property type="match status" value="1"/>
</dbReference>
<accession>A0ABT6JCR4</accession>
<evidence type="ECO:0000256" key="2">
    <source>
        <dbReference type="ARBA" id="ARBA00022670"/>
    </source>
</evidence>
<evidence type="ECO:0000256" key="7">
    <source>
        <dbReference type="SAM" id="MobiDB-lite"/>
    </source>
</evidence>
<comment type="caution">
    <text evidence="10">The sequence shown here is derived from an EMBL/GenBank/DDBJ whole genome shotgun (WGS) entry which is preliminary data.</text>
</comment>
<dbReference type="InterPro" id="IPR050131">
    <property type="entry name" value="Peptidase_S8_subtilisin-like"/>
</dbReference>
<dbReference type="PROSITE" id="PS51892">
    <property type="entry name" value="SUBTILASE"/>
    <property type="match status" value="1"/>
</dbReference>
<protein>
    <submittedName>
        <fullName evidence="10">S8 family serine peptidase</fullName>
    </submittedName>
</protein>
<evidence type="ECO:0000256" key="5">
    <source>
        <dbReference type="ARBA" id="ARBA00022825"/>
    </source>
</evidence>
<dbReference type="RefSeq" id="WP_280575271.1">
    <property type="nucleotide sequence ID" value="NZ_JARXRM010000042.1"/>
</dbReference>
<dbReference type="PROSITE" id="PS51257">
    <property type="entry name" value="PROKAR_LIPOPROTEIN"/>
    <property type="match status" value="1"/>
</dbReference>
<dbReference type="PROSITE" id="PS51208">
    <property type="entry name" value="AUTOTRANSPORTER"/>
    <property type="match status" value="1"/>
</dbReference>
<feature type="chain" id="PRO_5046469358" evidence="8">
    <location>
        <begin position="28"/>
        <end position="985"/>
    </location>
</feature>
<dbReference type="Pfam" id="PF12951">
    <property type="entry name" value="PATR"/>
    <property type="match status" value="1"/>
</dbReference>
<feature type="active site" description="Charge relay system" evidence="6">
    <location>
        <position position="157"/>
    </location>
</feature>
<dbReference type="Gene3D" id="2.40.128.130">
    <property type="entry name" value="Autotransporter beta-domain"/>
    <property type="match status" value="1"/>
</dbReference>
<gene>
    <name evidence="10" type="ORF">QFW77_13395</name>
</gene>
<feature type="active site" description="Charge relay system" evidence="6">
    <location>
        <position position="121"/>
    </location>
</feature>
<dbReference type="EMBL" id="JARXRM010000042">
    <property type="protein sequence ID" value="MDH5823973.1"/>
    <property type="molecule type" value="Genomic_DNA"/>
</dbReference>
<dbReference type="Pfam" id="PF00082">
    <property type="entry name" value="Peptidase_S8"/>
    <property type="match status" value="1"/>
</dbReference>
<feature type="signal peptide" evidence="8">
    <location>
        <begin position="1"/>
        <end position="27"/>
    </location>
</feature>
<dbReference type="CDD" id="cd04848">
    <property type="entry name" value="Peptidases_S8_Autotransporter_serine_protease_like"/>
    <property type="match status" value="1"/>
</dbReference>
<feature type="domain" description="Autotransporter" evidence="9">
    <location>
        <begin position="713"/>
        <end position="985"/>
    </location>
</feature>
<dbReference type="InterPro" id="IPR000209">
    <property type="entry name" value="Peptidase_S8/S53_dom"/>
</dbReference>
<comment type="similarity">
    <text evidence="1 6">Belongs to the peptidase S8 family.</text>
</comment>
<feature type="compositionally biased region" description="Acidic residues" evidence="7">
    <location>
        <begin position="58"/>
        <end position="82"/>
    </location>
</feature>
<evidence type="ECO:0000259" key="9">
    <source>
        <dbReference type="PROSITE" id="PS51208"/>
    </source>
</evidence>
<feature type="compositionally biased region" description="Pro residues" evidence="7">
    <location>
        <begin position="38"/>
        <end position="57"/>
    </location>
</feature>
<dbReference type="InterPro" id="IPR013425">
    <property type="entry name" value="Autotrns_rpt"/>
</dbReference>
<dbReference type="PRINTS" id="PR00723">
    <property type="entry name" value="SUBTILISIN"/>
</dbReference>
<dbReference type="NCBIfam" id="TIGR02601">
    <property type="entry name" value="autotrns_rpt"/>
    <property type="match status" value="1"/>
</dbReference>
<dbReference type="Proteomes" id="UP001156940">
    <property type="component" value="Unassembled WGS sequence"/>
</dbReference>
<dbReference type="PANTHER" id="PTHR43806:SF11">
    <property type="entry name" value="CEREVISIN-RELATED"/>
    <property type="match status" value="1"/>
</dbReference>
<evidence type="ECO:0000313" key="10">
    <source>
        <dbReference type="EMBL" id="MDH5823973.1"/>
    </source>
</evidence>
<dbReference type="InterPro" id="IPR015500">
    <property type="entry name" value="Peptidase_S8_subtilisin-rel"/>
</dbReference>
<keyword evidence="3 8" id="KW-0732">Signal</keyword>
<dbReference type="InterPro" id="IPR005546">
    <property type="entry name" value="Autotransporte_beta"/>
</dbReference>
<keyword evidence="2 6" id="KW-0645">Protease</keyword>
<dbReference type="InterPro" id="IPR023827">
    <property type="entry name" value="Peptidase_S8_Asp-AS"/>
</dbReference>
<proteinExistence type="inferred from homology"/>
<evidence type="ECO:0000256" key="8">
    <source>
        <dbReference type="SAM" id="SignalP"/>
    </source>
</evidence>
<dbReference type="Gene3D" id="3.40.50.200">
    <property type="entry name" value="Peptidase S8/S53 domain"/>
    <property type="match status" value="1"/>
</dbReference>
<dbReference type="Pfam" id="PF03797">
    <property type="entry name" value="Autotransporter"/>
    <property type="match status" value="1"/>
</dbReference>
<evidence type="ECO:0000313" key="11">
    <source>
        <dbReference type="Proteomes" id="UP001156940"/>
    </source>
</evidence>
<dbReference type="InterPro" id="IPR036852">
    <property type="entry name" value="Peptidase_S8/S53_dom_sf"/>
</dbReference>
<dbReference type="SUPFAM" id="SSF52743">
    <property type="entry name" value="Subtilisin-like"/>
    <property type="match status" value="1"/>
</dbReference>
<feature type="active site" description="Charge relay system" evidence="6">
    <location>
        <position position="355"/>
    </location>
</feature>
<dbReference type="PROSITE" id="PS00138">
    <property type="entry name" value="SUBTILASE_SER"/>
    <property type="match status" value="1"/>
</dbReference>
<evidence type="ECO:0000256" key="3">
    <source>
        <dbReference type="ARBA" id="ARBA00022729"/>
    </source>
</evidence>
<keyword evidence="11" id="KW-1185">Reference proteome</keyword>
<sequence>MVLESRRIRRSALAVAVAAVLAFGVSACGGGGGGTRSDPPPAVPGAPDPAPPPSDPPPEPDPDPEPEPEPEPEPDPEPDPDPEPGPTSREPPVNVHLVGTGVDIARAAGFTGSGAVIGVVDSGVEREHPALAGRVLHNEVYVDADGNDLSVDDVLGHGTWVSQVMAGAQFGEWPGGVAPGAGIVSARILSDEATSGLQEAGDAGHAIGSPEFLALMHADLIAHGVRIMNNSWGGPTWEMGGNTALYAGAYEPFVFDNDGLVVFATGNDGLADPGDLARLPSKGGDRAAALERGWLAVAALDSASFAYDGEMKLSEYSNACGVAMRYCLVAPGEVIVTGADDTADAPSYWIVTGTSFAAPQVSGTAALVWEAFPWFDNDLVRQTILGTATDIGDAGVDATFGYGLLDAGRAVAGPGRFDWGDVVADFALPDDQTVYYWDNDIAGSGGLTKRGSGALVLTGENGYLGGTLVEGGVLGMYGSLGSGVQVGAGAGLVGLGGVGGNLHNAGLVGVGGLPSDQQALRVDGDYTQTADAVLAVELGVSLQVAGTATLDGGGLFVAGARPGYTPAGLVNVLSAEGGLDGTFDTFGYDAERIFLEAEIVYGSGSVDLQVETFDALALSALGGFDASTTASAERVEGAFRYLDALLARGDATALPEGFVGAAGAVQQTASMAEAQATLQSLSGEVHAASSALAFETMEAGARALSARLDRLHRDARASGSWSQSLGLHGAQGAGLEFDLDGGLSGHDVRVGESGFAGVAYGQSHGQARDAAGGDSNRGRGSSALAYAGFAGQAWYAQGGAGAGRFDQDVRRTLRLGAALDGVQTRYSGSFASVHGEVGYRLQLGATRLSPFVGAQYAQVHRDGFFEHGGSGFGLRGDAAATSRWQALAGARAARTLQLGGQRIELEAHAQWQQTVSASGDAFRASFTGIDDWRPLATGLDDRGGLFGLRLATALSPRTWLQMDYQQRFGGQSAARMMSASFRYGF</sequence>
<dbReference type="PROSITE" id="PS00136">
    <property type="entry name" value="SUBTILASE_ASP"/>
    <property type="match status" value="1"/>
</dbReference>
<dbReference type="InterPro" id="IPR023828">
    <property type="entry name" value="Peptidase_S8_Ser-AS"/>
</dbReference>
<keyword evidence="4 6" id="KW-0378">Hydrolase</keyword>
<evidence type="ECO:0000256" key="1">
    <source>
        <dbReference type="ARBA" id="ARBA00011073"/>
    </source>
</evidence>
<dbReference type="PANTHER" id="PTHR43806">
    <property type="entry name" value="PEPTIDASE S8"/>
    <property type="match status" value="1"/>
</dbReference>
<organism evidence="10 11">
    <name type="scientific">Luteimonas endophytica</name>
    <dbReference type="NCBI Taxonomy" id="3042023"/>
    <lineage>
        <taxon>Bacteria</taxon>
        <taxon>Pseudomonadati</taxon>
        <taxon>Pseudomonadota</taxon>
        <taxon>Gammaproteobacteria</taxon>
        <taxon>Lysobacterales</taxon>
        <taxon>Lysobacteraceae</taxon>
        <taxon>Luteimonas</taxon>
    </lineage>
</organism>
<dbReference type="InterPro" id="IPR036709">
    <property type="entry name" value="Autotransporte_beta_dom_sf"/>
</dbReference>
<feature type="region of interest" description="Disordered" evidence="7">
    <location>
        <begin position="26"/>
        <end position="95"/>
    </location>
</feature>
<evidence type="ECO:0000256" key="6">
    <source>
        <dbReference type="PROSITE-ProRule" id="PRU01240"/>
    </source>
</evidence>
<name>A0ABT6JCR4_9GAMM</name>
<reference evidence="10 11" key="1">
    <citation type="submission" date="2023-04" db="EMBL/GenBank/DDBJ databases">
        <title>Luteimonas endophyticus RD2P54.</title>
        <authorList>
            <person name="Sun J.-Q."/>
        </authorList>
    </citation>
    <scope>NUCLEOTIDE SEQUENCE [LARGE SCALE GENOMIC DNA]</scope>
    <source>
        <strain evidence="10 11">RD2P54</strain>
    </source>
</reference>
<dbReference type="SMART" id="SM00869">
    <property type="entry name" value="Autotransporter"/>
    <property type="match status" value="1"/>
</dbReference>
<dbReference type="InterPro" id="IPR034061">
    <property type="entry name" value="Peptidases_S8_Autotransporter"/>
</dbReference>
<evidence type="ECO:0000256" key="4">
    <source>
        <dbReference type="ARBA" id="ARBA00022801"/>
    </source>
</evidence>